<gene>
    <name evidence="4" type="ORF">J2Z70_006168</name>
</gene>
<accession>A0ABS4P2I8</accession>
<dbReference type="PANTHER" id="PTHR12128:SF66">
    <property type="entry name" value="4-HYDROXY-2-OXOGLUTARATE ALDOLASE, MITOCHONDRIAL"/>
    <property type="match status" value="1"/>
</dbReference>
<dbReference type="Gene3D" id="3.20.20.70">
    <property type="entry name" value="Aldolase class I"/>
    <property type="match status" value="1"/>
</dbReference>
<dbReference type="InterPro" id="IPR013785">
    <property type="entry name" value="Aldolase_TIM"/>
</dbReference>
<comment type="caution">
    <text evidence="4">The sequence shown here is derived from an EMBL/GenBank/DDBJ whole genome shotgun (WGS) entry which is preliminary data.</text>
</comment>
<dbReference type="GO" id="GO:0008840">
    <property type="term" value="F:4-hydroxy-tetrahydrodipicolinate synthase activity"/>
    <property type="evidence" value="ECO:0007669"/>
    <property type="project" value="UniProtKB-EC"/>
</dbReference>
<dbReference type="Pfam" id="PF00701">
    <property type="entry name" value="DHDPS"/>
    <property type="match status" value="1"/>
</dbReference>
<keyword evidence="2 3" id="KW-0456">Lyase</keyword>
<keyword evidence="5" id="KW-1185">Reference proteome</keyword>
<evidence type="ECO:0000313" key="4">
    <source>
        <dbReference type="EMBL" id="MBP2115956.1"/>
    </source>
</evidence>
<protein>
    <submittedName>
        <fullName evidence="4">4-hydroxy-tetrahydrodipicolinate synthase</fullName>
        <ecNumber evidence="4">4.3.3.7</ecNumber>
    </submittedName>
</protein>
<dbReference type="SMART" id="SM01130">
    <property type="entry name" value="DHDPS"/>
    <property type="match status" value="1"/>
</dbReference>
<dbReference type="InterPro" id="IPR002220">
    <property type="entry name" value="DapA-like"/>
</dbReference>
<dbReference type="SUPFAM" id="SSF51569">
    <property type="entry name" value="Aldolase"/>
    <property type="match status" value="1"/>
</dbReference>
<dbReference type="PRINTS" id="PR00146">
    <property type="entry name" value="DHPICSNTHASE"/>
</dbReference>
<dbReference type="PANTHER" id="PTHR12128">
    <property type="entry name" value="DIHYDRODIPICOLINATE SYNTHASE"/>
    <property type="match status" value="1"/>
</dbReference>
<sequence>MKRLNVAIPTPFHGDEGLNTDGFAPIVAYQQQNGIESLLISGSTGEQHSLSIEERLEIIEYFNQERTPGMELIFGVSAIRTRDAVRLVQAVETSVMDVLLIGFPPYIRPTQQQAVAYVEVLLSHTSKPVALYNNPGRTGFDLTPESLYTLILRHPNIVGYKETGDLQRHVGVEYPEGFILFAAGDMRLVENFAAGPCNGLSSVAGNLYPLEIKSAVERLLRKEQVEAGPLEDIVAQVFSGHALVNIKQHYNRLGIPAGVCRAPIL</sequence>
<evidence type="ECO:0000256" key="3">
    <source>
        <dbReference type="PIRNR" id="PIRNR001365"/>
    </source>
</evidence>
<name>A0ABS4P2I8_9BACL</name>
<evidence type="ECO:0000256" key="2">
    <source>
        <dbReference type="ARBA" id="ARBA00023239"/>
    </source>
</evidence>
<dbReference type="CDD" id="cd00408">
    <property type="entry name" value="DHDPS-like"/>
    <property type="match status" value="1"/>
</dbReference>
<evidence type="ECO:0000256" key="1">
    <source>
        <dbReference type="ARBA" id="ARBA00007592"/>
    </source>
</evidence>
<dbReference type="EMBL" id="JAGGLV010000033">
    <property type="protein sequence ID" value="MBP2115956.1"/>
    <property type="molecule type" value="Genomic_DNA"/>
</dbReference>
<comment type="similarity">
    <text evidence="1 3">Belongs to the DapA family.</text>
</comment>
<proteinExistence type="inferred from homology"/>
<dbReference type="PIRSF" id="PIRSF001365">
    <property type="entry name" value="DHDPS"/>
    <property type="match status" value="1"/>
</dbReference>
<dbReference type="Proteomes" id="UP000773462">
    <property type="component" value="Unassembled WGS sequence"/>
</dbReference>
<reference evidence="4 5" key="1">
    <citation type="submission" date="2021-03" db="EMBL/GenBank/DDBJ databases">
        <title>Genomic Encyclopedia of Type Strains, Phase IV (KMG-IV): sequencing the most valuable type-strain genomes for metagenomic binning, comparative biology and taxonomic classification.</title>
        <authorList>
            <person name="Goeker M."/>
        </authorList>
    </citation>
    <scope>NUCLEOTIDE SEQUENCE [LARGE SCALE GENOMIC DNA]</scope>
    <source>
        <strain evidence="4 5">DSM 101953</strain>
    </source>
</reference>
<dbReference type="RefSeq" id="WP_209879147.1">
    <property type="nucleotide sequence ID" value="NZ_JAGGLV010000033.1"/>
</dbReference>
<evidence type="ECO:0000313" key="5">
    <source>
        <dbReference type="Proteomes" id="UP000773462"/>
    </source>
</evidence>
<dbReference type="EC" id="4.3.3.7" evidence="4"/>
<organism evidence="4 5">
    <name type="scientific">Paenibacillus silagei</name>
    <dbReference type="NCBI Taxonomy" id="1670801"/>
    <lineage>
        <taxon>Bacteria</taxon>
        <taxon>Bacillati</taxon>
        <taxon>Bacillota</taxon>
        <taxon>Bacilli</taxon>
        <taxon>Bacillales</taxon>
        <taxon>Paenibacillaceae</taxon>
        <taxon>Paenibacillus</taxon>
    </lineage>
</organism>